<gene>
    <name evidence="1" type="ordered locus">AM1_5423</name>
</gene>
<sequence>MESPETICEFWFGTDQDDLDVIRQRSKLWWSKNPDVDTEIKARFSSYLAKATNGELEGWKQTPLGTLALILLTDQFSRNMYRDTAEAFAYDEIARKLCKQGLKDRTDQSLRPIQRVFFYMPLEHSESLADQEHCIQLFQRLAAESKPHLKDGFEQYIDFAVRHRNIIDQFGRFPHRNALLNRVSTPAEIEFLKTPGSSF</sequence>
<dbReference type="Gene3D" id="1.25.40.10">
    <property type="entry name" value="Tetratricopeptide repeat domain"/>
    <property type="match status" value="1"/>
</dbReference>
<dbReference type="OrthoDB" id="7593450at2"/>
<protein>
    <recommendedName>
        <fullName evidence="3">DUF924 domain-containing protein</fullName>
    </recommendedName>
</protein>
<dbReference type="SUPFAM" id="SSF48452">
    <property type="entry name" value="TPR-like"/>
    <property type="match status" value="1"/>
</dbReference>
<keyword evidence="2" id="KW-1185">Reference proteome</keyword>
<dbReference type="HOGENOM" id="CLU_065010_2_1_3"/>
<dbReference type="RefSeq" id="WP_012165619.1">
    <property type="nucleotide sequence ID" value="NC_009925.1"/>
</dbReference>
<dbReference type="KEGG" id="amr:AM1_5423"/>
<dbReference type="STRING" id="329726.AM1_5423"/>
<evidence type="ECO:0000313" key="2">
    <source>
        <dbReference type="Proteomes" id="UP000000268"/>
    </source>
</evidence>
<dbReference type="InterPro" id="IPR010323">
    <property type="entry name" value="DUF924"/>
</dbReference>
<name>B0CBX9_ACAM1</name>
<dbReference type="Gene3D" id="1.20.58.320">
    <property type="entry name" value="TPR-like"/>
    <property type="match status" value="1"/>
</dbReference>
<dbReference type="Pfam" id="PF06041">
    <property type="entry name" value="DUF924"/>
    <property type="match status" value="1"/>
</dbReference>
<proteinExistence type="predicted"/>
<dbReference type="AlphaFoldDB" id="B0CBX9"/>
<evidence type="ECO:0008006" key="3">
    <source>
        <dbReference type="Google" id="ProtNLM"/>
    </source>
</evidence>
<evidence type="ECO:0000313" key="1">
    <source>
        <dbReference type="EMBL" id="ABW30379.1"/>
    </source>
</evidence>
<dbReference type="InterPro" id="IPR011990">
    <property type="entry name" value="TPR-like_helical_dom_sf"/>
</dbReference>
<reference evidence="1 2" key="1">
    <citation type="journal article" date="2008" name="Proc. Natl. Acad. Sci. U.S.A.">
        <title>Niche adaptation and genome expansion in the chlorophyll d-producing cyanobacterium Acaryochloris marina.</title>
        <authorList>
            <person name="Swingley W.D."/>
            <person name="Chen M."/>
            <person name="Cheung P.C."/>
            <person name="Conrad A.L."/>
            <person name="Dejesa L.C."/>
            <person name="Hao J."/>
            <person name="Honchak B.M."/>
            <person name="Karbach L.E."/>
            <person name="Kurdoglu A."/>
            <person name="Lahiri S."/>
            <person name="Mastrian S.D."/>
            <person name="Miyashita H."/>
            <person name="Page L."/>
            <person name="Ramakrishna P."/>
            <person name="Satoh S."/>
            <person name="Sattley W.M."/>
            <person name="Shimada Y."/>
            <person name="Taylor H.L."/>
            <person name="Tomo T."/>
            <person name="Tsuchiya T."/>
            <person name="Wang Z.T."/>
            <person name="Raymond J."/>
            <person name="Mimuro M."/>
            <person name="Blankenship R.E."/>
            <person name="Touchman J.W."/>
        </authorList>
    </citation>
    <scope>NUCLEOTIDE SEQUENCE [LARGE SCALE GENOMIC DNA]</scope>
    <source>
        <strain evidence="2">MBIC 11017</strain>
    </source>
</reference>
<accession>B0CBX9</accession>
<dbReference type="EMBL" id="CP000828">
    <property type="protein sequence ID" value="ABW30379.1"/>
    <property type="molecule type" value="Genomic_DNA"/>
</dbReference>
<organism evidence="1 2">
    <name type="scientific">Acaryochloris marina (strain MBIC 11017)</name>
    <dbReference type="NCBI Taxonomy" id="329726"/>
    <lineage>
        <taxon>Bacteria</taxon>
        <taxon>Bacillati</taxon>
        <taxon>Cyanobacteriota</taxon>
        <taxon>Cyanophyceae</taxon>
        <taxon>Acaryochloridales</taxon>
        <taxon>Acaryochloridaceae</taxon>
        <taxon>Acaryochloris</taxon>
    </lineage>
</organism>
<dbReference type="Proteomes" id="UP000000268">
    <property type="component" value="Chromosome"/>
</dbReference>
<dbReference type="eggNOG" id="COG3803">
    <property type="taxonomic scope" value="Bacteria"/>
</dbReference>